<protein>
    <submittedName>
        <fullName evidence="1">Uncharacterized protein</fullName>
    </submittedName>
</protein>
<keyword evidence="2" id="KW-1185">Reference proteome</keyword>
<evidence type="ECO:0000313" key="2">
    <source>
        <dbReference type="Proteomes" id="UP000598217"/>
    </source>
</evidence>
<sequence length="68" mass="7352">MDAARATGKRLGHPPATTPEQVRHARLLGVSSSTLYKHVPKLSVARVLPEQIALLHKHWASPGPAQVD</sequence>
<organism evidence="1 2">
    <name type="scientific">Nocardiopsis terrae</name>
    <dbReference type="NCBI Taxonomy" id="372655"/>
    <lineage>
        <taxon>Bacteria</taxon>
        <taxon>Bacillati</taxon>
        <taxon>Actinomycetota</taxon>
        <taxon>Actinomycetes</taxon>
        <taxon>Streptosporangiales</taxon>
        <taxon>Nocardiopsidaceae</taxon>
        <taxon>Nocardiopsis</taxon>
    </lineage>
</organism>
<reference evidence="1 2" key="1">
    <citation type="submission" date="2020-10" db="EMBL/GenBank/DDBJ databases">
        <title>Sequencing the genomes of 1000 actinobacteria strains.</title>
        <authorList>
            <person name="Klenk H.-P."/>
        </authorList>
    </citation>
    <scope>NUCLEOTIDE SEQUENCE [LARGE SCALE GENOMIC DNA]</scope>
    <source>
        <strain evidence="1 2">DSM 45157</strain>
    </source>
</reference>
<gene>
    <name evidence="1" type="ORF">H4W79_002500</name>
</gene>
<evidence type="ECO:0000313" key="1">
    <source>
        <dbReference type="EMBL" id="MBE1458286.1"/>
    </source>
</evidence>
<dbReference type="Proteomes" id="UP000598217">
    <property type="component" value="Unassembled WGS sequence"/>
</dbReference>
<dbReference type="EMBL" id="JADBDY010000001">
    <property type="protein sequence ID" value="MBE1458286.1"/>
    <property type="molecule type" value="Genomic_DNA"/>
</dbReference>
<proteinExistence type="predicted"/>
<comment type="caution">
    <text evidence="1">The sequence shown here is derived from an EMBL/GenBank/DDBJ whole genome shotgun (WGS) entry which is preliminary data.</text>
</comment>
<accession>A0ABR9HGY6</accession>
<name>A0ABR9HGY6_9ACTN</name>
<dbReference type="RefSeq" id="WP_373295650.1">
    <property type="nucleotide sequence ID" value="NZ_BMXJ01000003.1"/>
</dbReference>